<dbReference type="AlphaFoldDB" id="A0AAD6B787"/>
<accession>A0AAD6B787</accession>
<sequence>MGQCQLPSCYLSPKLWKVYDRRPYERMPLLQAMEEACDDVNVNAIQGWKRHSRRFFPRCLARENIAYDVDEVLWPDRRDAA</sequence>
<protein>
    <submittedName>
        <fullName evidence="1">Uncharacterized protein</fullName>
    </submittedName>
</protein>
<dbReference type="EMBL" id="JAPTMU010000009">
    <property type="protein sequence ID" value="KAJ4938043.1"/>
    <property type="molecule type" value="Genomic_DNA"/>
</dbReference>
<name>A0AAD6B787_9TELE</name>
<proteinExistence type="predicted"/>
<keyword evidence="2" id="KW-1185">Reference proteome</keyword>
<dbReference type="Proteomes" id="UP001219934">
    <property type="component" value="Unassembled WGS sequence"/>
</dbReference>
<evidence type="ECO:0000313" key="2">
    <source>
        <dbReference type="Proteomes" id="UP001219934"/>
    </source>
</evidence>
<gene>
    <name evidence="1" type="ORF">JOQ06_002669</name>
</gene>
<evidence type="ECO:0000313" key="1">
    <source>
        <dbReference type="EMBL" id="KAJ4938043.1"/>
    </source>
</evidence>
<reference evidence="1" key="1">
    <citation type="submission" date="2022-11" db="EMBL/GenBank/DDBJ databases">
        <title>Chromosome-level genome of Pogonophryne albipinna.</title>
        <authorList>
            <person name="Jo E."/>
        </authorList>
    </citation>
    <scope>NUCLEOTIDE SEQUENCE</scope>
    <source>
        <strain evidence="1">SGF0006</strain>
        <tissue evidence="1">Muscle</tissue>
    </source>
</reference>
<comment type="caution">
    <text evidence="1">The sequence shown here is derived from an EMBL/GenBank/DDBJ whole genome shotgun (WGS) entry which is preliminary data.</text>
</comment>
<organism evidence="1 2">
    <name type="scientific">Pogonophryne albipinna</name>
    <dbReference type="NCBI Taxonomy" id="1090488"/>
    <lineage>
        <taxon>Eukaryota</taxon>
        <taxon>Metazoa</taxon>
        <taxon>Chordata</taxon>
        <taxon>Craniata</taxon>
        <taxon>Vertebrata</taxon>
        <taxon>Euteleostomi</taxon>
        <taxon>Actinopterygii</taxon>
        <taxon>Neopterygii</taxon>
        <taxon>Teleostei</taxon>
        <taxon>Neoteleostei</taxon>
        <taxon>Acanthomorphata</taxon>
        <taxon>Eupercaria</taxon>
        <taxon>Perciformes</taxon>
        <taxon>Notothenioidei</taxon>
        <taxon>Pogonophryne</taxon>
    </lineage>
</organism>